<name>A0ABM8T7S8_9BURK</name>
<dbReference type="PANTHER" id="PTHR37319">
    <property type="entry name" value="TRANSPOSASE"/>
    <property type="match status" value="1"/>
</dbReference>
<proteinExistence type="predicted"/>
<protein>
    <submittedName>
        <fullName evidence="1">Uncharacterized protein</fullName>
    </submittedName>
</protein>
<accession>A0ABM8T7S8</accession>
<sequence length="217" mass="24087">MHLPATQGLGHGTSSNVHGFMLHSLLAVTPEGLPLGVLGMKTWIRAPEESGKSKQRRKRPIEEKESVKWLEGLEHLASLKTRCPDTHIIGISDRDGDVYDAFIAPRPAAGVDWLVRAAWSRRVAHPQAYLWDAVAAEPAVGETDLLVPTRNGKAPTRTAQLTVRCKALRLHPPRSRQRDKLPDVDVYVIHALETQPPRGRRANRMDVAEFGADTDLR</sequence>
<reference evidence="1 2" key="1">
    <citation type="submission" date="2021-02" db="EMBL/GenBank/DDBJ databases">
        <authorList>
            <person name="Vanwijnsberghe S."/>
        </authorList>
    </citation>
    <scope>NUCLEOTIDE SEQUENCE [LARGE SCALE GENOMIC DNA]</scope>
    <source>
        <strain evidence="1 2">R-69658</strain>
    </source>
</reference>
<dbReference type="Proteomes" id="UP000674425">
    <property type="component" value="Unassembled WGS sequence"/>
</dbReference>
<comment type="caution">
    <text evidence="1">The sequence shown here is derived from an EMBL/GenBank/DDBJ whole genome shotgun (WGS) entry which is preliminary data.</text>
</comment>
<evidence type="ECO:0000313" key="2">
    <source>
        <dbReference type="Proteomes" id="UP000674425"/>
    </source>
</evidence>
<dbReference type="SUPFAM" id="SSF53098">
    <property type="entry name" value="Ribonuclease H-like"/>
    <property type="match status" value="1"/>
</dbReference>
<gene>
    <name evidence="1" type="ORF">R69658_07833</name>
</gene>
<keyword evidence="2" id="KW-1185">Reference proteome</keyword>
<dbReference type="Gene3D" id="3.90.350.10">
    <property type="entry name" value="Transposase Inhibitor Protein From Tn5, Chain A, domain 1"/>
    <property type="match status" value="1"/>
</dbReference>
<evidence type="ECO:0000313" key="1">
    <source>
        <dbReference type="EMBL" id="CAE6865433.1"/>
    </source>
</evidence>
<dbReference type="EMBL" id="CAJNAU010000196">
    <property type="protein sequence ID" value="CAE6865433.1"/>
    <property type="molecule type" value="Genomic_DNA"/>
</dbReference>
<organism evidence="1 2">
    <name type="scientific">Paraburkholderia aspalathi</name>
    <dbReference type="NCBI Taxonomy" id="1324617"/>
    <lineage>
        <taxon>Bacteria</taxon>
        <taxon>Pseudomonadati</taxon>
        <taxon>Pseudomonadota</taxon>
        <taxon>Betaproteobacteria</taxon>
        <taxon>Burkholderiales</taxon>
        <taxon>Burkholderiaceae</taxon>
        <taxon>Paraburkholderia</taxon>
    </lineage>
</organism>
<dbReference type="InterPro" id="IPR012337">
    <property type="entry name" value="RNaseH-like_sf"/>
</dbReference>
<dbReference type="InterPro" id="IPR047768">
    <property type="entry name" value="Tn5p-like"/>
</dbReference>
<dbReference type="PANTHER" id="PTHR37319:SF1">
    <property type="entry name" value="TRANSPOSASE TN5 DIMERISATION DOMAIN-CONTAINING PROTEIN"/>
    <property type="match status" value="1"/>
</dbReference>